<reference evidence="6" key="2">
    <citation type="journal article" date="2023" name="IMA Fungus">
        <title>Comparative genomic study of the Penicillium genus elucidates a diverse pangenome and 15 lateral gene transfer events.</title>
        <authorList>
            <person name="Petersen C."/>
            <person name="Sorensen T."/>
            <person name="Nielsen M.R."/>
            <person name="Sondergaard T.E."/>
            <person name="Sorensen J.L."/>
            <person name="Fitzpatrick D.A."/>
            <person name="Frisvad J.C."/>
            <person name="Nielsen K.L."/>
        </authorList>
    </citation>
    <scope>NUCLEOTIDE SEQUENCE</scope>
    <source>
        <strain evidence="6">IBT 23319</strain>
    </source>
</reference>
<dbReference type="AlphaFoldDB" id="A0A9W9NVL6"/>
<feature type="compositionally biased region" description="Low complexity" evidence="3">
    <location>
        <begin position="169"/>
        <end position="199"/>
    </location>
</feature>
<dbReference type="RefSeq" id="XP_056499223.1">
    <property type="nucleotide sequence ID" value="XM_056645782.1"/>
</dbReference>
<dbReference type="CDD" id="cd00118">
    <property type="entry name" value="LysM"/>
    <property type="match status" value="1"/>
</dbReference>
<dbReference type="Gene3D" id="3.10.350.10">
    <property type="entry name" value="LysM domain"/>
    <property type="match status" value="1"/>
</dbReference>
<dbReference type="InterPro" id="IPR018392">
    <property type="entry name" value="LysM"/>
</dbReference>
<evidence type="ECO:0000256" key="1">
    <source>
        <dbReference type="ARBA" id="ARBA00022669"/>
    </source>
</evidence>
<organism evidence="6 7">
    <name type="scientific">Penicillium citrinum</name>
    <dbReference type="NCBI Taxonomy" id="5077"/>
    <lineage>
        <taxon>Eukaryota</taxon>
        <taxon>Fungi</taxon>
        <taxon>Dikarya</taxon>
        <taxon>Ascomycota</taxon>
        <taxon>Pezizomycotina</taxon>
        <taxon>Eurotiomycetes</taxon>
        <taxon>Eurotiomycetidae</taxon>
        <taxon>Eurotiales</taxon>
        <taxon>Aspergillaceae</taxon>
        <taxon>Penicillium</taxon>
    </lineage>
</organism>
<evidence type="ECO:0000313" key="6">
    <source>
        <dbReference type="EMBL" id="KAJ5226858.1"/>
    </source>
</evidence>
<dbReference type="PANTHER" id="PTHR47700">
    <property type="entry name" value="V CHITINASE, PUTATIVE (AFU_ORTHOLOGUE AFUA_6G13720)-RELATED"/>
    <property type="match status" value="1"/>
</dbReference>
<dbReference type="OrthoDB" id="73875at2759"/>
<dbReference type="InterPro" id="IPR036779">
    <property type="entry name" value="LysM_dom_sf"/>
</dbReference>
<accession>A0A9W9NVL6</accession>
<comment type="caution">
    <text evidence="6">The sequence shown here is derived from an EMBL/GenBank/DDBJ whole genome shotgun (WGS) entry which is preliminary data.</text>
</comment>
<evidence type="ECO:0000256" key="2">
    <source>
        <dbReference type="ARBA" id="ARBA00023026"/>
    </source>
</evidence>
<dbReference type="GeneID" id="81384949"/>
<dbReference type="EMBL" id="JAPQKT010000006">
    <property type="protein sequence ID" value="KAJ5226858.1"/>
    <property type="molecule type" value="Genomic_DNA"/>
</dbReference>
<evidence type="ECO:0000256" key="3">
    <source>
        <dbReference type="SAM" id="MobiDB-lite"/>
    </source>
</evidence>
<keyword evidence="4" id="KW-0732">Signal</keyword>
<dbReference type="GO" id="GO:0008061">
    <property type="term" value="F:chitin binding"/>
    <property type="evidence" value="ECO:0007669"/>
    <property type="project" value="UniProtKB-KW"/>
</dbReference>
<dbReference type="InterPro" id="IPR057277">
    <property type="entry name" value="LysM_C"/>
</dbReference>
<evidence type="ECO:0000256" key="4">
    <source>
        <dbReference type="SAM" id="SignalP"/>
    </source>
</evidence>
<proteinExistence type="predicted"/>
<protein>
    <submittedName>
        <fullName evidence="6">Peptidoglycan-binding Lysin subgroup</fullName>
    </submittedName>
</protein>
<dbReference type="PROSITE" id="PS51782">
    <property type="entry name" value="LYSM"/>
    <property type="match status" value="1"/>
</dbReference>
<feature type="domain" description="LysM" evidence="5">
    <location>
        <begin position="35"/>
        <end position="83"/>
    </location>
</feature>
<dbReference type="InterPro" id="IPR053214">
    <property type="entry name" value="LysM12-like"/>
</dbReference>
<dbReference type="Pfam" id="PF25139">
    <property type="entry name" value="LysM14_C"/>
    <property type="match status" value="1"/>
</dbReference>
<dbReference type="SUPFAM" id="SSF54106">
    <property type="entry name" value="LysM domain"/>
    <property type="match status" value="1"/>
</dbReference>
<dbReference type="Proteomes" id="UP001147733">
    <property type="component" value="Unassembled WGS sequence"/>
</dbReference>
<evidence type="ECO:0000259" key="5">
    <source>
        <dbReference type="PROSITE" id="PS51782"/>
    </source>
</evidence>
<dbReference type="PANTHER" id="PTHR47700:SF2">
    <property type="entry name" value="CHITINASE"/>
    <property type="match status" value="1"/>
</dbReference>
<gene>
    <name evidence="6" type="ORF">N7469_006864</name>
</gene>
<feature type="region of interest" description="Disordered" evidence="3">
    <location>
        <begin position="169"/>
        <end position="201"/>
    </location>
</feature>
<name>A0A9W9NVL6_PENCI</name>
<keyword evidence="7" id="KW-1185">Reference proteome</keyword>
<feature type="signal peptide" evidence="4">
    <location>
        <begin position="1"/>
        <end position="21"/>
    </location>
</feature>
<sequence>MWNLKVICLILAGIWIQTGFASSVLPLEKREADCKHYLIQGNDTCPRIAKANKISTADIETYNSRTFAWRGCGRLRQGDFICLGPGEPLWPAALPNAVCGPQVPGTVRPVGIVDWPKIGLMNPCPPGQCCTSNGLCSPLAGSCKEVAGRSTSTTTVNGITVKPTTLKTSKTTTSKKTMTTTTSKKNTTTTKKKTTTTTSKKSEETGNLWSIAIYNKPNCEGDYYVVQGHSAHANNKCLGIHSGISSKDTGTNTWCRRYTAGGFKNTNCDKGPIHEVKSWHITSGICTVYDSETCESNGLSQAYASWIKPGCRNSDKWTPKQFGGLKCSHKQ</sequence>
<keyword evidence="1" id="KW-0147">Chitin-binding</keyword>
<feature type="chain" id="PRO_5040765683" evidence="4">
    <location>
        <begin position="22"/>
        <end position="331"/>
    </location>
</feature>
<evidence type="ECO:0000313" key="7">
    <source>
        <dbReference type="Proteomes" id="UP001147733"/>
    </source>
</evidence>
<keyword evidence="2" id="KW-0843">Virulence</keyword>
<reference evidence="6" key="1">
    <citation type="submission" date="2022-11" db="EMBL/GenBank/DDBJ databases">
        <authorList>
            <person name="Petersen C."/>
        </authorList>
    </citation>
    <scope>NUCLEOTIDE SEQUENCE</scope>
    <source>
        <strain evidence="6">IBT 23319</strain>
    </source>
</reference>